<protein>
    <submittedName>
        <fullName evidence="3">Two-component system chemotaxis response regulator CheY</fullName>
    </submittedName>
</protein>
<organism evidence="3 4">
    <name type="scientific">Bacillus benzoevorans</name>
    <dbReference type="NCBI Taxonomy" id="1456"/>
    <lineage>
        <taxon>Bacteria</taxon>
        <taxon>Bacillati</taxon>
        <taxon>Bacillota</taxon>
        <taxon>Bacilli</taxon>
        <taxon>Bacillales</taxon>
        <taxon>Bacillaceae</taxon>
        <taxon>Bacillus</taxon>
    </lineage>
</organism>
<dbReference type="Pfam" id="PF00072">
    <property type="entry name" value="Response_reg"/>
    <property type="match status" value="1"/>
</dbReference>
<dbReference type="PROSITE" id="PS50110">
    <property type="entry name" value="RESPONSE_REGULATORY"/>
    <property type="match status" value="1"/>
</dbReference>
<keyword evidence="1" id="KW-0597">Phosphoprotein</keyword>
<sequence length="119" mass="13123">MARILLVDDAKFMRATLTNMLTKAGHDIVGEGMNGIEAVEMYHRLKPDLAIMDITMPQMNGIDAVKAIRSEFPQAKIIMCSAMGQQRMIVEAIKSGAKDFIVKPFVESAVLDAINRILS</sequence>
<reference evidence="3 4" key="1">
    <citation type="submission" date="2020-08" db="EMBL/GenBank/DDBJ databases">
        <title>Genomic Encyclopedia of Type Strains, Phase IV (KMG-IV): sequencing the most valuable type-strain genomes for metagenomic binning, comparative biology and taxonomic classification.</title>
        <authorList>
            <person name="Goeker M."/>
        </authorList>
    </citation>
    <scope>NUCLEOTIDE SEQUENCE [LARGE SCALE GENOMIC DNA]</scope>
    <source>
        <strain evidence="3 4">DSM 5391</strain>
    </source>
</reference>
<accession>A0A7X0LTR3</accession>
<dbReference type="GO" id="GO:0000160">
    <property type="term" value="P:phosphorelay signal transduction system"/>
    <property type="evidence" value="ECO:0007669"/>
    <property type="project" value="InterPro"/>
</dbReference>
<dbReference type="InterPro" id="IPR052048">
    <property type="entry name" value="ST_Response_Regulator"/>
</dbReference>
<dbReference type="Gene3D" id="3.40.50.2300">
    <property type="match status" value="1"/>
</dbReference>
<dbReference type="SMART" id="SM00448">
    <property type="entry name" value="REC"/>
    <property type="match status" value="1"/>
</dbReference>
<keyword evidence="4" id="KW-1185">Reference proteome</keyword>
<evidence type="ECO:0000313" key="3">
    <source>
        <dbReference type="EMBL" id="MBB6444161.1"/>
    </source>
</evidence>
<feature type="domain" description="Response regulatory" evidence="2">
    <location>
        <begin position="3"/>
        <end position="118"/>
    </location>
</feature>
<dbReference type="RefSeq" id="WP_184522965.1">
    <property type="nucleotide sequence ID" value="NZ_JACHGK010000002.1"/>
</dbReference>
<dbReference type="PANTHER" id="PTHR43228:SF1">
    <property type="entry name" value="TWO-COMPONENT RESPONSE REGULATOR ARR22"/>
    <property type="match status" value="1"/>
</dbReference>
<evidence type="ECO:0000313" key="4">
    <source>
        <dbReference type="Proteomes" id="UP000531594"/>
    </source>
</evidence>
<gene>
    <name evidence="3" type="ORF">HNR53_000769</name>
</gene>
<name>A0A7X0LTR3_9BACI</name>
<dbReference type="Proteomes" id="UP000531594">
    <property type="component" value="Unassembled WGS sequence"/>
</dbReference>
<dbReference type="AlphaFoldDB" id="A0A7X0LTR3"/>
<dbReference type="InterPro" id="IPR011006">
    <property type="entry name" value="CheY-like_superfamily"/>
</dbReference>
<dbReference type="PANTHER" id="PTHR43228">
    <property type="entry name" value="TWO-COMPONENT RESPONSE REGULATOR"/>
    <property type="match status" value="1"/>
</dbReference>
<evidence type="ECO:0000256" key="1">
    <source>
        <dbReference type="PROSITE-ProRule" id="PRU00169"/>
    </source>
</evidence>
<proteinExistence type="predicted"/>
<dbReference type="SUPFAM" id="SSF52172">
    <property type="entry name" value="CheY-like"/>
    <property type="match status" value="1"/>
</dbReference>
<dbReference type="EMBL" id="JACHGK010000002">
    <property type="protein sequence ID" value="MBB6444161.1"/>
    <property type="molecule type" value="Genomic_DNA"/>
</dbReference>
<dbReference type="InterPro" id="IPR001789">
    <property type="entry name" value="Sig_transdc_resp-reg_receiver"/>
</dbReference>
<evidence type="ECO:0000259" key="2">
    <source>
        <dbReference type="PROSITE" id="PS50110"/>
    </source>
</evidence>
<feature type="modified residue" description="4-aspartylphosphate" evidence="1">
    <location>
        <position position="53"/>
    </location>
</feature>
<comment type="caution">
    <text evidence="3">The sequence shown here is derived from an EMBL/GenBank/DDBJ whole genome shotgun (WGS) entry which is preliminary data.</text>
</comment>